<evidence type="ECO:0000256" key="5">
    <source>
        <dbReference type="ARBA" id="ARBA00022932"/>
    </source>
</evidence>
<comment type="similarity">
    <text evidence="6">Belongs to the DNA polymerase HolA subunit family.</text>
</comment>
<comment type="catalytic activity">
    <reaction evidence="7">
        <text>DNA(n) + a 2'-deoxyribonucleoside 5'-triphosphate = DNA(n+1) + diphosphate</text>
        <dbReference type="Rhea" id="RHEA:22508"/>
        <dbReference type="Rhea" id="RHEA-COMP:17339"/>
        <dbReference type="Rhea" id="RHEA-COMP:17340"/>
        <dbReference type="ChEBI" id="CHEBI:33019"/>
        <dbReference type="ChEBI" id="CHEBI:61560"/>
        <dbReference type="ChEBI" id="CHEBI:173112"/>
        <dbReference type="EC" id="2.7.7.7"/>
    </reaction>
</comment>
<protein>
    <recommendedName>
        <fullName evidence="1">DNA-directed DNA polymerase</fullName>
        <ecNumber evidence="1">2.7.7.7</ecNumber>
    </recommendedName>
</protein>
<dbReference type="Gene3D" id="1.20.272.10">
    <property type="match status" value="1"/>
</dbReference>
<dbReference type="InterPro" id="IPR005790">
    <property type="entry name" value="DNA_polIII_delta"/>
</dbReference>
<dbReference type="NCBIfam" id="TIGR01128">
    <property type="entry name" value="holA"/>
    <property type="match status" value="1"/>
</dbReference>
<dbReference type="PANTHER" id="PTHR34388">
    <property type="entry name" value="DNA POLYMERASE III SUBUNIT DELTA"/>
    <property type="match status" value="1"/>
</dbReference>
<dbReference type="RefSeq" id="WP_213985268.1">
    <property type="nucleotide sequence ID" value="NZ_JAFMNX010000003.1"/>
</dbReference>
<evidence type="ECO:0000256" key="3">
    <source>
        <dbReference type="ARBA" id="ARBA00022695"/>
    </source>
</evidence>
<proteinExistence type="inferred from homology"/>
<evidence type="ECO:0000256" key="2">
    <source>
        <dbReference type="ARBA" id="ARBA00022679"/>
    </source>
</evidence>
<evidence type="ECO:0000313" key="9">
    <source>
        <dbReference type="Proteomes" id="UP001297272"/>
    </source>
</evidence>
<keyword evidence="5" id="KW-0239">DNA-directed DNA polymerase</keyword>
<keyword evidence="3" id="KW-0548">Nucleotidyltransferase</keyword>
<name>A0ABS5RX72_9HYPH</name>
<evidence type="ECO:0000256" key="1">
    <source>
        <dbReference type="ARBA" id="ARBA00012417"/>
    </source>
</evidence>
<keyword evidence="4" id="KW-0235">DNA replication</keyword>
<dbReference type="InterPro" id="IPR027417">
    <property type="entry name" value="P-loop_NTPase"/>
</dbReference>
<dbReference type="PANTHER" id="PTHR34388:SF1">
    <property type="entry name" value="DNA POLYMERASE III SUBUNIT DELTA"/>
    <property type="match status" value="1"/>
</dbReference>
<gene>
    <name evidence="8" type="ORF">JYU29_13150</name>
</gene>
<dbReference type="EMBL" id="JAFMNX010000003">
    <property type="protein sequence ID" value="MBS9721629.1"/>
    <property type="molecule type" value="Genomic_DNA"/>
</dbReference>
<sequence length="342" mass="37192">MAQKKNHEVDSWLARPDRTARIVLVYGPDRGLVTERARKFAVATGIALDDPFAVVRLDAAEIDSDPGRLFDEVKTFSMFSSQRLIWIRNAGAQKAFADAIKDLAKDPPADALVLIEGGDLKKGAGVRGVVETAFSGMALPCYSDDPRAVDTLIDEVLQRYNLRIALPARTRLKALLGGDRLASRGEIEKLALYCHGKSEILEDDVALLIGDVSATSADDALNAALKGDVPGFQQALQRFKSAGGNRTTLLLSALRQLQIVQTLRAEMQTSNRPAGAVIGSARPPLYFDRKTAVERALTRFSLAQASAALQRVQAAVLESRRYPDLSDSIIERCLLGLTLHRS</sequence>
<evidence type="ECO:0000256" key="7">
    <source>
        <dbReference type="ARBA" id="ARBA00049244"/>
    </source>
</evidence>
<reference evidence="8 9" key="1">
    <citation type="submission" date="2021-03" db="EMBL/GenBank/DDBJ databases">
        <title>Tianweitania aestuarii sp. nov., isolated from a tidal flat.</title>
        <authorList>
            <person name="Park S."/>
            <person name="Yoon J.-H."/>
        </authorList>
    </citation>
    <scope>NUCLEOTIDE SEQUENCE [LARGE SCALE GENOMIC DNA]</scope>
    <source>
        <strain evidence="8 9">BSSL-BM11</strain>
    </source>
</reference>
<dbReference type="EC" id="2.7.7.7" evidence="1"/>
<dbReference type="Gene3D" id="1.10.8.60">
    <property type="match status" value="1"/>
</dbReference>
<dbReference type="SUPFAM" id="SSF52540">
    <property type="entry name" value="P-loop containing nucleoside triphosphate hydrolases"/>
    <property type="match status" value="1"/>
</dbReference>
<evidence type="ECO:0000256" key="6">
    <source>
        <dbReference type="ARBA" id="ARBA00034754"/>
    </source>
</evidence>
<dbReference type="InterPro" id="IPR008921">
    <property type="entry name" value="DNA_pol3_clamp-load_cplx_C"/>
</dbReference>
<accession>A0ABS5RX72</accession>
<keyword evidence="2" id="KW-0808">Transferase</keyword>
<dbReference type="Gene3D" id="3.40.50.300">
    <property type="entry name" value="P-loop containing nucleotide triphosphate hydrolases"/>
    <property type="match status" value="1"/>
</dbReference>
<dbReference type="Proteomes" id="UP001297272">
    <property type="component" value="Unassembled WGS sequence"/>
</dbReference>
<evidence type="ECO:0000256" key="4">
    <source>
        <dbReference type="ARBA" id="ARBA00022705"/>
    </source>
</evidence>
<keyword evidence="9" id="KW-1185">Reference proteome</keyword>
<dbReference type="SUPFAM" id="SSF48019">
    <property type="entry name" value="post-AAA+ oligomerization domain-like"/>
    <property type="match status" value="1"/>
</dbReference>
<organism evidence="8 9">
    <name type="scientific">Tianweitania aestuarii</name>
    <dbReference type="NCBI Taxonomy" id="2814886"/>
    <lineage>
        <taxon>Bacteria</taxon>
        <taxon>Pseudomonadati</taxon>
        <taxon>Pseudomonadota</taxon>
        <taxon>Alphaproteobacteria</taxon>
        <taxon>Hyphomicrobiales</taxon>
        <taxon>Phyllobacteriaceae</taxon>
        <taxon>Tianweitania</taxon>
    </lineage>
</organism>
<comment type="caution">
    <text evidence="8">The sequence shown here is derived from an EMBL/GenBank/DDBJ whole genome shotgun (WGS) entry which is preliminary data.</text>
</comment>
<evidence type="ECO:0000313" key="8">
    <source>
        <dbReference type="EMBL" id="MBS9721629.1"/>
    </source>
</evidence>